<dbReference type="Proteomes" id="UP000286501">
    <property type="component" value="Unassembled WGS sequence"/>
</dbReference>
<reference evidence="1 2" key="1">
    <citation type="submission" date="2018-08" db="EMBL/GenBank/DDBJ databases">
        <title>A genome reference for cultivated species of the human gut microbiota.</title>
        <authorList>
            <person name="Zou Y."/>
            <person name="Xue W."/>
            <person name="Luo G."/>
        </authorList>
    </citation>
    <scope>NUCLEOTIDE SEQUENCE [LARGE SCALE GENOMIC DNA]</scope>
    <source>
        <strain evidence="1 2">AM22-1</strain>
    </source>
</reference>
<gene>
    <name evidence="1" type="ORF">DW250_06025</name>
</gene>
<dbReference type="EMBL" id="QRIN01000019">
    <property type="protein sequence ID" value="RHG66555.1"/>
    <property type="molecule type" value="Genomic_DNA"/>
</dbReference>
<organism evidence="1 2">
    <name type="scientific">Segatella copri</name>
    <dbReference type="NCBI Taxonomy" id="165179"/>
    <lineage>
        <taxon>Bacteria</taxon>
        <taxon>Pseudomonadati</taxon>
        <taxon>Bacteroidota</taxon>
        <taxon>Bacteroidia</taxon>
        <taxon>Bacteroidales</taxon>
        <taxon>Prevotellaceae</taxon>
        <taxon>Segatella</taxon>
    </lineage>
</organism>
<sequence>MKQYEAVIETLKRLGGCATFGQLNQEVFKIEGCTWNTKTPFASIRRIVQDRKEIFRIRPGLWALEEYRSLLADRGIVAQDVTDSDSEQVQEFNHSYYQGLLLYIGNMKKLETYVPAQDKNRRCINVKLGEISTLPEVPPFSYQEFVNRSSTIDVMWFQPNSLGSEVMMPDSFFEVEHSTDIQNSLCKFADLQSFNAQMFIVADARRHDEFIAKLSHDYFKPISDRVKFVSYDKLDRYYEGLMMQRKSSLIL</sequence>
<dbReference type="RefSeq" id="WP_118200647.1">
    <property type="nucleotide sequence ID" value="NZ_QRIE01000019.1"/>
</dbReference>
<evidence type="ECO:0008006" key="3">
    <source>
        <dbReference type="Google" id="ProtNLM"/>
    </source>
</evidence>
<comment type="caution">
    <text evidence="1">The sequence shown here is derived from an EMBL/GenBank/DDBJ whole genome shotgun (WGS) entry which is preliminary data.</text>
</comment>
<accession>A0A3R6E4K1</accession>
<evidence type="ECO:0000313" key="2">
    <source>
        <dbReference type="Proteomes" id="UP000286501"/>
    </source>
</evidence>
<evidence type="ECO:0000313" key="1">
    <source>
        <dbReference type="EMBL" id="RHG66555.1"/>
    </source>
</evidence>
<dbReference type="AlphaFoldDB" id="A0A3R6E4K1"/>
<proteinExistence type="predicted"/>
<name>A0A3R6E4K1_9BACT</name>
<protein>
    <recommendedName>
        <fullName evidence="3">HTH HARE-type domain-containing protein</fullName>
    </recommendedName>
</protein>